<dbReference type="Proteomes" id="UP000276776">
    <property type="component" value="Unassembled WGS sequence"/>
</dbReference>
<accession>A0A0N5D1F4</accession>
<dbReference type="InterPro" id="IPR001878">
    <property type="entry name" value="Znf_CCHC"/>
</dbReference>
<dbReference type="Gene3D" id="2.30.30.140">
    <property type="match status" value="3"/>
</dbReference>
<dbReference type="PANTHER" id="PTHR22948:SF72">
    <property type="entry name" value="TUDOR DOMAIN-CONTAINING PROTEIN"/>
    <property type="match status" value="1"/>
</dbReference>
<dbReference type="Pfam" id="PF00567">
    <property type="entry name" value="TUDOR"/>
    <property type="match status" value="3"/>
</dbReference>
<feature type="domain" description="Tudor" evidence="4">
    <location>
        <begin position="569"/>
        <end position="626"/>
    </location>
</feature>
<dbReference type="PROSITE" id="PS50304">
    <property type="entry name" value="TUDOR"/>
    <property type="match status" value="3"/>
</dbReference>
<dbReference type="SMART" id="SM00333">
    <property type="entry name" value="TUDOR"/>
    <property type="match status" value="3"/>
</dbReference>
<sequence length="1088" mass="121723">MLECSLVSLPFPPFSSLAADTITFVVAVARTEPGRLFVQLTNDAQKIVHVNERLQELAKIRHGFLCNPECGTIIGALYPVDGRFYRACVLSKVGIDSISVLYFDYGNTGSVDVNDAFLLQDSVLLSVPPMAIQLDIEGITDDARLNTNQITSLLMNQNLGAQILGVSSNEESFTANLLLKDCQNRSVDVKEVVLGERPVPVLPDLKYEPVMDEGNFRFSEHRCGRFRSYRDRQAPSWCNRSTNFHSEFNSGIKGCGCNRYGHDDHRGFEDVAQDIAMPYGRNRASVRGSRQLIGGYQRFIASDVIVGDESSQRYKKSIDEQICYKCGKSGHIWRACVEPYKNDSRKDMLLSTEGNDARIFSSISTGSKQCGLGVYGCSTSTDKGGFQHDGLFAHRGNLGLPSDERDEDCKLKERASTVYTLSEGEDSSSSSSSCKRKVKDEDEESERTGEINIFNRLISDDEDEFDTLSNLLQSLIPDSPVHETSDARIDEINDSVLIGSVEPFTTILKRIEPASLGNIEFGDMVDGVRSDLSEISDPLSFFVQLDRDKRVINQLILSNKWPCPSKLLSFETFSACLAVSQGYYHRAEIVGTEGDNQTKIMFVDTGSVKIVNASELYIIDNSLPKLFYTSRRMAFHCRLHNVMPIGFEHEFSSKARKVFSELTAYEKLSICFLQQSVKGVYEVSVYLSDKRSLSDLLVSRGFALPFKWGIGPHIPLYETLNVFRCDELDYVSRDFTVQLSTNHTLLDQVNSGYVNAKTTLNVPQIGDAVISYFERVPHRAEIIAIETNGDEILYRVNYVDYGNESVCTKDQLFALDRDLQPKEVLCIPRQGIRCYISGVWPPNNEKWDVETQKCISSILDVSFSFEAIIGCPNENGVFPIKITLPKSRLDVSYSTENEINCEKVDFGTWLIANGHGEMRNFCDIYPTKNLLCEGKHEQKMVITEINGQIIRARPCAFSDLYDTMNEALKSIEIIALESSATVGLINYNGTKKRAALIASSDCDGAVSKKCLLVDEGINVKELPAVLYGVGKLDDNNGFFVQTCHQLSVELKFRYFLQGDVIEKLLAEIMTSAPVKETGRYFNVVLQEM</sequence>
<evidence type="ECO:0000313" key="7">
    <source>
        <dbReference type="WBParaSite" id="TCLT_0000667801-mRNA-1"/>
    </source>
</evidence>
<keyword evidence="1" id="KW-0862">Zinc</keyword>
<reference evidence="7" key="1">
    <citation type="submission" date="2017-02" db="UniProtKB">
        <authorList>
            <consortium name="WormBaseParasite"/>
        </authorList>
    </citation>
    <scope>IDENTIFICATION</scope>
</reference>
<dbReference type="GO" id="GO:0005737">
    <property type="term" value="C:cytoplasm"/>
    <property type="evidence" value="ECO:0007669"/>
    <property type="project" value="UniProtKB-ARBA"/>
</dbReference>
<dbReference type="EMBL" id="UYYF01004434">
    <property type="protein sequence ID" value="VDN04042.1"/>
    <property type="molecule type" value="Genomic_DNA"/>
</dbReference>
<dbReference type="Gene3D" id="2.40.50.90">
    <property type="match status" value="2"/>
</dbReference>
<dbReference type="PROSITE" id="PS50158">
    <property type="entry name" value="ZF_CCHC"/>
    <property type="match status" value="1"/>
</dbReference>
<reference evidence="5 6" key="2">
    <citation type="submission" date="2018-11" db="EMBL/GenBank/DDBJ databases">
        <authorList>
            <consortium name="Pathogen Informatics"/>
        </authorList>
    </citation>
    <scope>NUCLEOTIDE SEQUENCE [LARGE SCALE GENOMIC DNA]</scope>
</reference>
<dbReference type="GO" id="GO:0003676">
    <property type="term" value="F:nucleic acid binding"/>
    <property type="evidence" value="ECO:0007669"/>
    <property type="project" value="InterPro"/>
</dbReference>
<dbReference type="SUPFAM" id="SSF63748">
    <property type="entry name" value="Tudor/PWWP/MBT"/>
    <property type="match status" value="3"/>
</dbReference>
<keyword evidence="1" id="KW-0479">Metal-binding</keyword>
<feature type="region of interest" description="Disordered" evidence="2">
    <location>
        <begin position="420"/>
        <end position="446"/>
    </location>
</feature>
<evidence type="ECO:0000256" key="2">
    <source>
        <dbReference type="SAM" id="MobiDB-lite"/>
    </source>
</evidence>
<evidence type="ECO:0000313" key="5">
    <source>
        <dbReference type="EMBL" id="VDN04042.1"/>
    </source>
</evidence>
<feature type="domain" description="Tudor" evidence="4">
    <location>
        <begin position="67"/>
        <end position="126"/>
    </location>
</feature>
<feature type="domain" description="Tudor" evidence="4">
    <location>
        <begin position="762"/>
        <end position="822"/>
    </location>
</feature>
<dbReference type="AlphaFoldDB" id="A0A0N5D1F4"/>
<dbReference type="OMA" id="FYTSRRM"/>
<dbReference type="OrthoDB" id="5872977at2759"/>
<dbReference type="InterPro" id="IPR002999">
    <property type="entry name" value="Tudor"/>
</dbReference>
<dbReference type="GO" id="GO:0008270">
    <property type="term" value="F:zinc ion binding"/>
    <property type="evidence" value="ECO:0007669"/>
    <property type="project" value="UniProtKB-KW"/>
</dbReference>
<proteinExistence type="predicted"/>
<dbReference type="InterPro" id="IPR036875">
    <property type="entry name" value="Znf_CCHC_sf"/>
</dbReference>
<dbReference type="SUPFAM" id="SSF57756">
    <property type="entry name" value="Retrovirus zinc finger-like domains"/>
    <property type="match status" value="1"/>
</dbReference>
<dbReference type="Gene3D" id="4.10.60.10">
    <property type="entry name" value="Zinc finger, CCHC-type"/>
    <property type="match status" value="1"/>
</dbReference>
<protein>
    <submittedName>
        <fullName evidence="7">CCHC-type domain-containing protein</fullName>
    </submittedName>
</protein>
<evidence type="ECO:0000256" key="1">
    <source>
        <dbReference type="PROSITE-ProRule" id="PRU00047"/>
    </source>
</evidence>
<evidence type="ECO:0000313" key="6">
    <source>
        <dbReference type="Proteomes" id="UP000276776"/>
    </source>
</evidence>
<gene>
    <name evidence="5" type="ORF">TCLT_LOCUS6667</name>
</gene>
<keyword evidence="1" id="KW-0863">Zinc-finger</keyword>
<evidence type="ECO:0000259" key="3">
    <source>
        <dbReference type="PROSITE" id="PS50158"/>
    </source>
</evidence>
<name>A0A0N5D1F4_THECL</name>
<organism evidence="7">
    <name type="scientific">Thelazia callipaeda</name>
    <name type="common">Oriental eyeworm</name>
    <name type="synonym">Parasitic nematode</name>
    <dbReference type="NCBI Taxonomy" id="103827"/>
    <lineage>
        <taxon>Eukaryota</taxon>
        <taxon>Metazoa</taxon>
        <taxon>Ecdysozoa</taxon>
        <taxon>Nematoda</taxon>
        <taxon>Chromadorea</taxon>
        <taxon>Rhabditida</taxon>
        <taxon>Spirurina</taxon>
        <taxon>Spiruromorpha</taxon>
        <taxon>Thelazioidea</taxon>
        <taxon>Thelaziidae</taxon>
        <taxon>Thelazia</taxon>
    </lineage>
</organism>
<dbReference type="STRING" id="103827.A0A0N5D1F4"/>
<dbReference type="InterPro" id="IPR035437">
    <property type="entry name" value="SNase_OB-fold_sf"/>
</dbReference>
<feature type="domain" description="CCHC-type" evidence="3">
    <location>
        <begin position="323"/>
        <end position="336"/>
    </location>
</feature>
<dbReference type="WBParaSite" id="TCLT_0000667801-mRNA-1">
    <property type="protein sequence ID" value="TCLT_0000667801-mRNA-1"/>
    <property type="gene ID" value="TCLT_0000667801"/>
</dbReference>
<dbReference type="PANTHER" id="PTHR22948">
    <property type="entry name" value="TUDOR DOMAIN CONTAINING PROTEIN"/>
    <property type="match status" value="1"/>
</dbReference>
<keyword evidence="6" id="KW-1185">Reference proteome</keyword>
<evidence type="ECO:0000259" key="4">
    <source>
        <dbReference type="PROSITE" id="PS50304"/>
    </source>
</evidence>
<dbReference type="GO" id="GO:0019899">
    <property type="term" value="F:enzyme binding"/>
    <property type="evidence" value="ECO:0007669"/>
    <property type="project" value="UniProtKB-ARBA"/>
</dbReference>
<dbReference type="InterPro" id="IPR050621">
    <property type="entry name" value="Tudor_domain_containing"/>
</dbReference>